<evidence type="ECO:0000313" key="1">
    <source>
        <dbReference type="EMBL" id="GAH99967.1"/>
    </source>
</evidence>
<comment type="caution">
    <text evidence="1">The sequence shown here is derived from an EMBL/GenBank/DDBJ whole genome shotgun (WGS) entry which is preliminary data.</text>
</comment>
<reference evidence="1" key="1">
    <citation type="journal article" date="2014" name="Front. Microbiol.">
        <title>High frequency of phylogenetically diverse reductive dehalogenase-homologous genes in deep subseafloor sedimentary metagenomes.</title>
        <authorList>
            <person name="Kawai M."/>
            <person name="Futagami T."/>
            <person name="Toyoda A."/>
            <person name="Takaki Y."/>
            <person name="Nishi S."/>
            <person name="Hori S."/>
            <person name="Arai W."/>
            <person name="Tsubouchi T."/>
            <person name="Morono Y."/>
            <person name="Uchiyama I."/>
            <person name="Ito T."/>
            <person name="Fujiyama A."/>
            <person name="Inagaki F."/>
            <person name="Takami H."/>
        </authorList>
    </citation>
    <scope>NUCLEOTIDE SEQUENCE</scope>
    <source>
        <strain evidence="1">Expedition CK06-06</strain>
    </source>
</reference>
<dbReference type="EMBL" id="BARV01003148">
    <property type="protein sequence ID" value="GAH99967.1"/>
    <property type="molecule type" value="Genomic_DNA"/>
</dbReference>
<name>X1K0H5_9ZZZZ</name>
<sequence>MPCRYYCWTLILLSLNCATFSPRRSEFEKGLEFYQQADFRQASQLFRSYYVKHPDSDTTLYYLYDCYRRLNQPEKEITILEQLAKINSKDENVYLKLFYYYRKTARYKNLYKLLVHLTPPIKDIFDKHYALTKMLYAEIITGAATKSEYSDPIVFTASNGYLPIFPDGKFYGNDTITNGNLIILLDRLIDPIYPQNFLGMKNLSDHSFLYLPYMRLIHLGIIEFDPELNPDEYASITMAVKAVANLKSRGLFD</sequence>
<evidence type="ECO:0008006" key="2">
    <source>
        <dbReference type="Google" id="ProtNLM"/>
    </source>
</evidence>
<proteinExistence type="predicted"/>
<dbReference type="AlphaFoldDB" id="X1K0H5"/>
<organism evidence="1">
    <name type="scientific">marine sediment metagenome</name>
    <dbReference type="NCBI Taxonomy" id="412755"/>
    <lineage>
        <taxon>unclassified sequences</taxon>
        <taxon>metagenomes</taxon>
        <taxon>ecological metagenomes</taxon>
    </lineage>
</organism>
<dbReference type="Gene3D" id="1.25.40.10">
    <property type="entry name" value="Tetratricopeptide repeat domain"/>
    <property type="match status" value="1"/>
</dbReference>
<accession>X1K0H5</accession>
<protein>
    <recommendedName>
        <fullName evidence="2">Tetratricopeptide repeat protein</fullName>
    </recommendedName>
</protein>
<dbReference type="SUPFAM" id="SSF48452">
    <property type="entry name" value="TPR-like"/>
    <property type="match status" value="1"/>
</dbReference>
<dbReference type="InterPro" id="IPR011990">
    <property type="entry name" value="TPR-like_helical_dom_sf"/>
</dbReference>
<gene>
    <name evidence="1" type="ORF">S06H3_07694</name>
</gene>